<dbReference type="PANTHER" id="PTHR47326">
    <property type="entry name" value="TRANSPOSABLE ELEMENT TC3 TRANSPOSASE-LIKE PROTEIN"/>
    <property type="match status" value="1"/>
</dbReference>
<keyword evidence="2" id="KW-1185">Reference proteome</keyword>
<name>A0A4Y2FAT0_ARAVE</name>
<dbReference type="EMBL" id="BGPR01000844">
    <property type="protein sequence ID" value="GBM37576.1"/>
    <property type="molecule type" value="Genomic_DNA"/>
</dbReference>
<sequence length="127" mass="14430">MLSRIENEHDFLNCIIFSDEATFHVGKRVNISTTAEFGAQKINPHAVERNSPKINVWCALLHDTIIGPFFFAETSVTANFYLDMLQIHSISQMQHLQPTVIFQQDAEARMFEHFAGTGLPAGYPQDY</sequence>
<dbReference type="PANTHER" id="PTHR47326:SF1">
    <property type="entry name" value="HTH PSQ-TYPE DOMAIN-CONTAINING PROTEIN"/>
    <property type="match status" value="1"/>
</dbReference>
<dbReference type="Gene3D" id="3.30.420.10">
    <property type="entry name" value="Ribonuclease H-like superfamily/Ribonuclease H"/>
    <property type="match status" value="1"/>
</dbReference>
<protein>
    <recommendedName>
        <fullName evidence="3">Tc1-like transposase DDE domain-containing protein</fullName>
    </recommendedName>
</protein>
<dbReference type="GO" id="GO:0003676">
    <property type="term" value="F:nucleic acid binding"/>
    <property type="evidence" value="ECO:0007669"/>
    <property type="project" value="InterPro"/>
</dbReference>
<dbReference type="AlphaFoldDB" id="A0A4Y2FAT0"/>
<proteinExistence type="predicted"/>
<dbReference type="InterPro" id="IPR036397">
    <property type="entry name" value="RNaseH_sf"/>
</dbReference>
<gene>
    <name evidence="1" type="ORF">AVEN_130711_1</name>
</gene>
<evidence type="ECO:0008006" key="3">
    <source>
        <dbReference type="Google" id="ProtNLM"/>
    </source>
</evidence>
<organism evidence="1 2">
    <name type="scientific">Araneus ventricosus</name>
    <name type="common">Orbweaver spider</name>
    <name type="synonym">Epeira ventricosa</name>
    <dbReference type="NCBI Taxonomy" id="182803"/>
    <lineage>
        <taxon>Eukaryota</taxon>
        <taxon>Metazoa</taxon>
        <taxon>Ecdysozoa</taxon>
        <taxon>Arthropoda</taxon>
        <taxon>Chelicerata</taxon>
        <taxon>Arachnida</taxon>
        <taxon>Araneae</taxon>
        <taxon>Araneomorphae</taxon>
        <taxon>Entelegynae</taxon>
        <taxon>Araneoidea</taxon>
        <taxon>Araneidae</taxon>
        <taxon>Araneus</taxon>
    </lineage>
</organism>
<reference evidence="1 2" key="1">
    <citation type="journal article" date="2019" name="Sci. Rep.">
        <title>Orb-weaving spider Araneus ventricosus genome elucidates the spidroin gene catalogue.</title>
        <authorList>
            <person name="Kono N."/>
            <person name="Nakamura H."/>
            <person name="Ohtoshi R."/>
            <person name="Moran D.A.P."/>
            <person name="Shinohara A."/>
            <person name="Yoshida Y."/>
            <person name="Fujiwara M."/>
            <person name="Mori M."/>
            <person name="Tomita M."/>
            <person name="Arakawa K."/>
        </authorList>
    </citation>
    <scope>NUCLEOTIDE SEQUENCE [LARGE SCALE GENOMIC DNA]</scope>
</reference>
<evidence type="ECO:0000313" key="2">
    <source>
        <dbReference type="Proteomes" id="UP000499080"/>
    </source>
</evidence>
<dbReference type="Proteomes" id="UP000499080">
    <property type="component" value="Unassembled WGS sequence"/>
</dbReference>
<evidence type="ECO:0000313" key="1">
    <source>
        <dbReference type="EMBL" id="GBM37576.1"/>
    </source>
</evidence>
<accession>A0A4Y2FAT0</accession>
<comment type="caution">
    <text evidence="1">The sequence shown here is derived from an EMBL/GenBank/DDBJ whole genome shotgun (WGS) entry which is preliminary data.</text>
</comment>